<accession>A0A074RIS4</accession>
<organism evidence="1 2">
    <name type="scientific">Rhizoctonia solani 123E</name>
    <dbReference type="NCBI Taxonomy" id="1423351"/>
    <lineage>
        <taxon>Eukaryota</taxon>
        <taxon>Fungi</taxon>
        <taxon>Dikarya</taxon>
        <taxon>Basidiomycota</taxon>
        <taxon>Agaricomycotina</taxon>
        <taxon>Agaricomycetes</taxon>
        <taxon>Cantharellales</taxon>
        <taxon>Ceratobasidiaceae</taxon>
        <taxon>Rhizoctonia</taxon>
    </lineage>
</organism>
<evidence type="ECO:0000313" key="2">
    <source>
        <dbReference type="Proteomes" id="UP000027456"/>
    </source>
</evidence>
<feature type="non-terminal residue" evidence="1">
    <location>
        <position position="177"/>
    </location>
</feature>
<dbReference type="EMBL" id="AZST01002036">
    <property type="protein sequence ID" value="KEP45255.1"/>
    <property type="molecule type" value="Genomic_DNA"/>
</dbReference>
<protein>
    <submittedName>
        <fullName evidence="1">Uncharacterized protein</fullName>
    </submittedName>
</protein>
<name>A0A074RIS4_9AGAM</name>
<dbReference type="AlphaFoldDB" id="A0A074RIS4"/>
<gene>
    <name evidence="1" type="ORF">V565_296540</name>
</gene>
<dbReference type="Proteomes" id="UP000027456">
    <property type="component" value="Unassembled WGS sequence"/>
</dbReference>
<dbReference type="OrthoDB" id="10415155at2759"/>
<keyword evidence="2" id="KW-1185">Reference proteome</keyword>
<reference evidence="1 2" key="1">
    <citation type="submission" date="2013-12" db="EMBL/GenBank/DDBJ databases">
        <authorList>
            <person name="Cubeta M."/>
            <person name="Pakala S."/>
            <person name="Fedorova N."/>
            <person name="Thomas E."/>
            <person name="Dean R."/>
            <person name="Jabaji S."/>
            <person name="Neate S."/>
            <person name="Toda T."/>
            <person name="Tavantzis S."/>
            <person name="Vilgalys R."/>
            <person name="Bharathan N."/>
            <person name="Pakala S."/>
            <person name="Losada L.S."/>
            <person name="Zafar N."/>
            <person name="Nierman W."/>
        </authorList>
    </citation>
    <scope>NUCLEOTIDE SEQUENCE [LARGE SCALE GENOMIC DNA]</scope>
    <source>
        <strain evidence="1 2">123E</strain>
    </source>
</reference>
<sequence>MVDDPLVLINDLDHDFGDEFEYGVVEVKEVEIGSSHQYKRPRRMNNGQLQRKELAVYHPTPKVVIAKRPTIASRELTAVAREQGAAGLWEALQDYVDTVEPDLTYQLKPTLKIGVWPYFKLTHPPLPFAPLVGSLVDFVRATPARANANGEQTREAKYDTVLIEEYPKREGIYHEFN</sequence>
<comment type="caution">
    <text evidence="1">The sequence shown here is derived from an EMBL/GenBank/DDBJ whole genome shotgun (WGS) entry which is preliminary data.</text>
</comment>
<dbReference type="HOGENOM" id="CLU_1521434_0_0_1"/>
<proteinExistence type="predicted"/>
<evidence type="ECO:0000313" key="1">
    <source>
        <dbReference type="EMBL" id="KEP45255.1"/>
    </source>
</evidence>